<gene>
    <name evidence="1" type="ORF">IQ266_10125</name>
</gene>
<name>A0A928VQ72_9CYAN</name>
<evidence type="ECO:0000313" key="1">
    <source>
        <dbReference type="EMBL" id="MBE9030084.1"/>
    </source>
</evidence>
<dbReference type="Gene3D" id="3.90.550.10">
    <property type="entry name" value="Spore Coat Polysaccharide Biosynthesis Protein SpsA, Chain A"/>
    <property type="match status" value="1"/>
</dbReference>
<dbReference type="AlphaFoldDB" id="A0A928VQ72"/>
<dbReference type="SUPFAM" id="SSF53448">
    <property type="entry name" value="Nucleotide-diphospho-sugar transferases"/>
    <property type="match status" value="1"/>
</dbReference>
<reference evidence="1" key="1">
    <citation type="submission" date="2020-10" db="EMBL/GenBank/DDBJ databases">
        <authorList>
            <person name="Castelo-Branco R."/>
            <person name="Eusebio N."/>
            <person name="Adriana R."/>
            <person name="Vieira A."/>
            <person name="Brugerolle De Fraissinette N."/>
            <person name="Rezende De Castro R."/>
            <person name="Schneider M.P."/>
            <person name="Vasconcelos V."/>
            <person name="Leao P.N."/>
        </authorList>
    </citation>
    <scope>NUCLEOTIDE SEQUENCE</scope>
    <source>
        <strain evidence="1">LEGE 11480</strain>
    </source>
</reference>
<accession>A0A928VQ72</accession>
<organism evidence="1 2">
    <name type="scientific">Romeriopsis navalis LEGE 11480</name>
    <dbReference type="NCBI Taxonomy" id="2777977"/>
    <lineage>
        <taxon>Bacteria</taxon>
        <taxon>Bacillati</taxon>
        <taxon>Cyanobacteriota</taxon>
        <taxon>Cyanophyceae</taxon>
        <taxon>Leptolyngbyales</taxon>
        <taxon>Leptolyngbyaceae</taxon>
        <taxon>Romeriopsis</taxon>
        <taxon>Romeriopsis navalis</taxon>
    </lineage>
</organism>
<protein>
    <submittedName>
        <fullName evidence="1">Glucosyl-3-phosphoglycerate synthase</fullName>
    </submittedName>
</protein>
<dbReference type="RefSeq" id="WP_264324911.1">
    <property type="nucleotide sequence ID" value="NZ_JADEXQ010000028.1"/>
</dbReference>
<dbReference type="Proteomes" id="UP000625316">
    <property type="component" value="Unassembled WGS sequence"/>
</dbReference>
<evidence type="ECO:0000313" key="2">
    <source>
        <dbReference type="Proteomes" id="UP000625316"/>
    </source>
</evidence>
<keyword evidence="2" id="KW-1185">Reference proteome</keyword>
<dbReference type="EMBL" id="JADEXQ010000028">
    <property type="protein sequence ID" value="MBE9030084.1"/>
    <property type="molecule type" value="Genomic_DNA"/>
</dbReference>
<sequence>MDFQQEFITTIHNFGVDVEHLEQRLMALSQTSPMALLIPSLYEELERPALSRIREHLKSCHYIKVINVCLYAETVEQYRNAVAFFSELPQTVNVIWTNGPRVRKLLKILAEQKLNLLDYKGKGWAVWLGLGLSSLDAQTIALHDADIVTFDRSLVAKLFYPIAEKEFGLAYNKAYYTRLGLADRSMNGRAVRLFVAPILSALQDVLGHNAYLRYLRAYRYPLAGEFAMTSDLALNLRVPCDWGLEVGLLAEVYRNVAPKRVSQVDLGFFDHKHKEVGEGPSDGLQKMCTEILGSILKTLTETESVVISDAHQMAMRVKFRRVAQDLIRQYFVDASCNGIPYDRHREETTVESFEQVIPVAFKKYLNEPAGSRIPDWTRALSVMPDLRERLLAAVKTDMAEAKLESPTDIEAMSCKLPTLMSA</sequence>
<dbReference type="InterPro" id="IPR029044">
    <property type="entry name" value="Nucleotide-diphossugar_trans"/>
</dbReference>
<comment type="caution">
    <text evidence="1">The sequence shown here is derived from an EMBL/GenBank/DDBJ whole genome shotgun (WGS) entry which is preliminary data.</text>
</comment>
<proteinExistence type="predicted"/>